<dbReference type="Proteomes" id="UP000251960">
    <property type="component" value="Chromosome 6"/>
</dbReference>
<dbReference type="PROSITE" id="PS51334">
    <property type="entry name" value="PRONE"/>
    <property type="match status" value="1"/>
</dbReference>
<dbReference type="Gene3D" id="1.20.58.2010">
    <property type="entry name" value="PRONE domain, subdomain 1"/>
    <property type="match status" value="1"/>
</dbReference>
<sequence>MDTQAQPFTRRALSKSCGSKGTRLSVDHLPPPLAGGPSDKGVAGSSSSLAVPPRPARREGPPSDAEKVREKFSKLLLGEDMSGTGKGVTSALALSNAITNLAASVFGEQRRLQPMADDQKSRWKKEVDWLLSVADHIVEFVPSQQVAENGTSVEIMITQQRQDLQMNIPALRKLDAMLLEYLDSFAGKQEFWYASKDAGGPGKGSTPRQDDKWWLPTVRVPPDGLSVAYSKWLQNQKDLVAQVLKAAMAINANVLMEMEVPESYTESLPKNGKSTLGDSVYRLITDDHFDPGELLRSVDSSDEHSIVDLKNRIEASAVIWQKKMTHNKDSKLPWGHSHEKRGMFEGRAENVLLLIKHRFPGIAQSALDISKIQCNKDVGLAILESYSRTLESLAFTVMSRIEDVLSADLAARDLRNTESMRIAASLTSDDTDKVVSDAKAEVEKTGRMEPVSPALADFVGPKLTKISPVATKRFSYLENLGGTRSPIARH</sequence>
<dbReference type="GO" id="GO:0005085">
    <property type="term" value="F:guanyl-nucleotide exchange factor activity"/>
    <property type="evidence" value="ECO:0007669"/>
    <property type="project" value="UniProtKB-UniRule"/>
</dbReference>
<dbReference type="Gene3D" id="1.20.58.1310">
    <property type="entry name" value="PRONE domain, subdomain 2"/>
    <property type="match status" value="1"/>
</dbReference>
<gene>
    <name evidence="5" type="primary">ROPGEF12_1</name>
    <name evidence="5" type="ORF">Zm00014a_015853</name>
</gene>
<dbReference type="Pfam" id="PF03759">
    <property type="entry name" value="PRONE"/>
    <property type="match status" value="1"/>
</dbReference>
<dbReference type="PANTHER" id="PTHR33101:SF28">
    <property type="entry name" value="OS05G0560100 PROTEIN"/>
    <property type="match status" value="1"/>
</dbReference>
<keyword evidence="1 2" id="KW-0344">Guanine-nucleotide releasing factor</keyword>
<name>A0A8J8XD88_MAIZE</name>
<evidence type="ECO:0000313" key="5">
    <source>
        <dbReference type="EMBL" id="PWZ19032.1"/>
    </source>
</evidence>
<dbReference type="InterPro" id="IPR038937">
    <property type="entry name" value="RopGEF"/>
</dbReference>
<dbReference type="InterPro" id="IPR005512">
    <property type="entry name" value="PRONE_dom"/>
</dbReference>
<feature type="region of interest" description="Disordered" evidence="3">
    <location>
        <begin position="1"/>
        <end position="68"/>
    </location>
</feature>
<proteinExistence type="predicted"/>
<feature type="compositionally biased region" description="Basic and acidic residues" evidence="3">
    <location>
        <begin position="56"/>
        <end position="68"/>
    </location>
</feature>
<accession>A0A8J8XD88</accession>
<feature type="domain" description="PRONE" evidence="4">
    <location>
        <begin position="55"/>
        <end position="418"/>
    </location>
</feature>
<evidence type="ECO:0000259" key="4">
    <source>
        <dbReference type="PROSITE" id="PS51334"/>
    </source>
</evidence>
<evidence type="ECO:0000256" key="1">
    <source>
        <dbReference type="ARBA" id="ARBA00022658"/>
    </source>
</evidence>
<evidence type="ECO:0000256" key="3">
    <source>
        <dbReference type="SAM" id="MobiDB-lite"/>
    </source>
</evidence>
<dbReference type="EMBL" id="NCVQ01000007">
    <property type="protein sequence ID" value="PWZ19032.1"/>
    <property type="molecule type" value="Genomic_DNA"/>
</dbReference>
<organism evidence="5">
    <name type="scientific">Zea mays</name>
    <name type="common">Maize</name>
    <dbReference type="NCBI Taxonomy" id="4577"/>
    <lineage>
        <taxon>Eukaryota</taxon>
        <taxon>Viridiplantae</taxon>
        <taxon>Streptophyta</taxon>
        <taxon>Embryophyta</taxon>
        <taxon>Tracheophyta</taxon>
        <taxon>Spermatophyta</taxon>
        <taxon>Magnoliopsida</taxon>
        <taxon>Liliopsida</taxon>
        <taxon>Poales</taxon>
        <taxon>Poaceae</taxon>
        <taxon>PACMAD clade</taxon>
        <taxon>Panicoideae</taxon>
        <taxon>Andropogonodae</taxon>
        <taxon>Andropogoneae</taxon>
        <taxon>Tripsacinae</taxon>
        <taxon>Zea</taxon>
    </lineage>
</organism>
<dbReference type="AlphaFoldDB" id="A0A8J8XD88"/>
<protein>
    <submittedName>
        <fullName evidence="5">Rop guanine nucleotide exchange factor 12</fullName>
    </submittedName>
</protein>
<evidence type="ECO:0000256" key="2">
    <source>
        <dbReference type="PROSITE-ProRule" id="PRU00663"/>
    </source>
</evidence>
<reference evidence="5" key="1">
    <citation type="journal article" date="2018" name="Nat. Genet.">
        <title>Extensive intraspecific gene order and gene structural variations between Mo17 and other maize genomes.</title>
        <authorList>
            <person name="Sun S."/>
            <person name="Zhou Y."/>
            <person name="Chen J."/>
            <person name="Shi J."/>
            <person name="Zhao H."/>
            <person name="Zhao H."/>
            <person name="Song W."/>
            <person name="Zhang M."/>
            <person name="Cui Y."/>
            <person name="Dong X."/>
            <person name="Liu H."/>
            <person name="Ma X."/>
            <person name="Jiao Y."/>
            <person name="Wang B."/>
            <person name="Wei X."/>
            <person name="Stein J.C."/>
            <person name="Glaubitz J.C."/>
            <person name="Lu F."/>
            <person name="Yu G."/>
            <person name="Liang C."/>
            <person name="Fengler K."/>
            <person name="Li B."/>
            <person name="Rafalski A."/>
            <person name="Schnable P.S."/>
            <person name="Ware D.H."/>
            <person name="Buckler E.S."/>
            <person name="Lai J."/>
        </authorList>
    </citation>
    <scope>NUCLEOTIDE SEQUENCE [LARGE SCALE GENOMIC DNA]</scope>
    <source>
        <tissue evidence="5">Seedling</tissue>
    </source>
</reference>
<comment type="caution">
    <text evidence="5">The sequence shown here is derived from an EMBL/GenBank/DDBJ whole genome shotgun (WGS) entry which is preliminary data.</text>
</comment>
<dbReference type="FunFam" id="1.20.58.2010:FF:000003">
    <property type="entry name" value="Rop guanine nucleotide exchange factor 14"/>
    <property type="match status" value="1"/>
</dbReference>
<dbReference type="PANTHER" id="PTHR33101">
    <property type="entry name" value="ROP GUANINE NUCLEOTIDE EXCHANGE FACTOR 1"/>
    <property type="match status" value="1"/>
</dbReference>